<sequence>MNFHYSPSLAPIKVLMVNSLAPAAQLIAVKILSGSVFGSNQLIDLILLTYSNERQLAEALQLELKMCAFPCMNSIEVSSDLPGFSDADVFCFITNFPNPNRIDFDNIDTDEQFDTFYLIIKIANNLSKPQPAADNALEESGALKKNKKSQQKARKPIFIADGLVAIDILKSLSKNIPHDVLFCPTSLTSIAKYTLGDYLKVQSNNVLINNVHVWAANDEVFYVEVQKPYIIDDKINVESDCEREVISKDLMESLKLDHTNFNEAWMKKEFFEKIRTTASKNSYGCIYKAAQITKTLHEIWTTRIYQDVTKCYCSMGVVSDGSLGTIKGCPYVLPLIFSGESWIVNKCYEDDTHLKHEIKRINSAVKKHHEKLLPYCKKFLEENVINQAFIPDEESSVFSMTDHSSKLSL</sequence>
<evidence type="ECO:0000256" key="1">
    <source>
        <dbReference type="ARBA" id="ARBA00023002"/>
    </source>
</evidence>
<reference evidence="2" key="1">
    <citation type="journal article" date="2016" name="Insect Biochem. Mol. Biol.">
        <title>Multifaceted biological insights from a draft genome sequence of the tobacco hornworm moth, Manduca sexta.</title>
        <authorList>
            <person name="Kanost M.R."/>
            <person name="Arrese E.L."/>
            <person name="Cao X."/>
            <person name="Chen Y.R."/>
            <person name="Chellapilla S."/>
            <person name="Goldsmith M.R."/>
            <person name="Grosse-Wilde E."/>
            <person name="Heckel D.G."/>
            <person name="Herndon N."/>
            <person name="Jiang H."/>
            <person name="Papanicolaou A."/>
            <person name="Qu J."/>
            <person name="Soulages J.L."/>
            <person name="Vogel H."/>
            <person name="Walters J."/>
            <person name="Waterhouse R.M."/>
            <person name="Ahn S.J."/>
            <person name="Almeida F.C."/>
            <person name="An C."/>
            <person name="Aqrawi P."/>
            <person name="Bretschneider A."/>
            <person name="Bryant W.B."/>
            <person name="Bucks S."/>
            <person name="Chao H."/>
            <person name="Chevignon G."/>
            <person name="Christen J.M."/>
            <person name="Clarke D.F."/>
            <person name="Dittmer N.T."/>
            <person name="Ferguson L.C.F."/>
            <person name="Garavelou S."/>
            <person name="Gordon K.H.J."/>
            <person name="Gunaratna R.T."/>
            <person name="Han Y."/>
            <person name="Hauser F."/>
            <person name="He Y."/>
            <person name="Heidel-Fischer H."/>
            <person name="Hirsh A."/>
            <person name="Hu Y."/>
            <person name="Jiang H."/>
            <person name="Kalra D."/>
            <person name="Klinner C."/>
            <person name="Konig C."/>
            <person name="Kovar C."/>
            <person name="Kroll A.R."/>
            <person name="Kuwar S.S."/>
            <person name="Lee S.L."/>
            <person name="Lehman R."/>
            <person name="Li K."/>
            <person name="Li Z."/>
            <person name="Liang H."/>
            <person name="Lovelace S."/>
            <person name="Lu Z."/>
            <person name="Mansfield J.H."/>
            <person name="McCulloch K.J."/>
            <person name="Mathew T."/>
            <person name="Morton B."/>
            <person name="Muzny D.M."/>
            <person name="Neunemann D."/>
            <person name="Ongeri F."/>
            <person name="Pauchet Y."/>
            <person name="Pu L.L."/>
            <person name="Pyrousis I."/>
            <person name="Rao X.J."/>
            <person name="Redding A."/>
            <person name="Roesel C."/>
            <person name="Sanchez-Gracia A."/>
            <person name="Schaack S."/>
            <person name="Shukla A."/>
            <person name="Tetreau G."/>
            <person name="Wang Y."/>
            <person name="Xiong G.H."/>
            <person name="Traut W."/>
            <person name="Walsh T.K."/>
            <person name="Worley K.C."/>
            <person name="Wu D."/>
            <person name="Wu W."/>
            <person name="Wu Y.Q."/>
            <person name="Zhang X."/>
            <person name="Zou Z."/>
            <person name="Zucker H."/>
            <person name="Briscoe A.D."/>
            <person name="Burmester T."/>
            <person name="Clem R.J."/>
            <person name="Feyereisen R."/>
            <person name="Grimmelikhuijzen C.J.P."/>
            <person name="Hamodrakas S.J."/>
            <person name="Hansson B.S."/>
            <person name="Huguet E."/>
            <person name="Jermiin L.S."/>
            <person name="Lan Q."/>
            <person name="Lehman H.K."/>
            <person name="Lorenzen M."/>
            <person name="Merzendorfer H."/>
            <person name="Michalopoulos I."/>
            <person name="Morton D.B."/>
            <person name="Muthukrishnan S."/>
            <person name="Oakeshott J.G."/>
            <person name="Palmer W."/>
            <person name="Park Y."/>
            <person name="Passarelli A.L."/>
            <person name="Rozas J."/>
            <person name="Schwartz L.M."/>
            <person name="Smith W."/>
            <person name="Southgate A."/>
            <person name="Vilcinskas A."/>
            <person name="Vogt R."/>
            <person name="Wang P."/>
            <person name="Werren J."/>
            <person name="Yu X.Q."/>
            <person name="Zhou J.J."/>
            <person name="Brown S.J."/>
            <person name="Scherer S.E."/>
            <person name="Richards S."/>
            <person name="Blissard G.W."/>
        </authorList>
    </citation>
    <scope>NUCLEOTIDE SEQUENCE</scope>
</reference>
<dbReference type="GO" id="GO:0016615">
    <property type="term" value="F:malate dehydrogenase activity"/>
    <property type="evidence" value="ECO:0007669"/>
    <property type="project" value="InterPro"/>
</dbReference>
<keyword evidence="1" id="KW-0560">Oxidoreductase</keyword>
<dbReference type="GO" id="GO:0006108">
    <property type="term" value="P:malate metabolic process"/>
    <property type="evidence" value="ECO:0007669"/>
    <property type="project" value="InterPro"/>
</dbReference>
<dbReference type="Gene3D" id="3.40.50.720">
    <property type="entry name" value="NAD(P)-binding Rossmann-like Domain"/>
    <property type="match status" value="1"/>
</dbReference>
<dbReference type="AlphaFoldDB" id="A0A921YLZ6"/>
<dbReference type="Proteomes" id="UP000791440">
    <property type="component" value="Unassembled WGS sequence"/>
</dbReference>
<dbReference type="EMBL" id="JH668285">
    <property type="protein sequence ID" value="KAG6441374.1"/>
    <property type="molecule type" value="Genomic_DNA"/>
</dbReference>
<reference evidence="2" key="2">
    <citation type="submission" date="2020-12" db="EMBL/GenBank/DDBJ databases">
        <authorList>
            <person name="Kanost M."/>
        </authorList>
    </citation>
    <scope>NUCLEOTIDE SEQUENCE</scope>
</reference>
<evidence type="ECO:0000313" key="3">
    <source>
        <dbReference type="Proteomes" id="UP000791440"/>
    </source>
</evidence>
<comment type="caution">
    <text evidence="2">The sequence shown here is derived from an EMBL/GenBank/DDBJ whole genome shotgun (WGS) entry which is preliminary data.</text>
</comment>
<dbReference type="InterPro" id="IPR015955">
    <property type="entry name" value="Lactate_DH/Glyco_Ohase_4_C"/>
</dbReference>
<accession>A0A921YLZ6</accession>
<proteinExistence type="predicted"/>
<dbReference type="GO" id="GO:0016616">
    <property type="term" value="F:oxidoreductase activity, acting on the CH-OH group of donors, NAD or NADP as acceptor"/>
    <property type="evidence" value="ECO:0007669"/>
    <property type="project" value="InterPro"/>
</dbReference>
<organism evidence="2 3">
    <name type="scientific">Manduca sexta</name>
    <name type="common">Tobacco hawkmoth</name>
    <name type="synonym">Tobacco hornworm</name>
    <dbReference type="NCBI Taxonomy" id="7130"/>
    <lineage>
        <taxon>Eukaryota</taxon>
        <taxon>Metazoa</taxon>
        <taxon>Ecdysozoa</taxon>
        <taxon>Arthropoda</taxon>
        <taxon>Hexapoda</taxon>
        <taxon>Insecta</taxon>
        <taxon>Pterygota</taxon>
        <taxon>Neoptera</taxon>
        <taxon>Endopterygota</taxon>
        <taxon>Lepidoptera</taxon>
        <taxon>Glossata</taxon>
        <taxon>Ditrysia</taxon>
        <taxon>Bombycoidea</taxon>
        <taxon>Sphingidae</taxon>
        <taxon>Sphinginae</taxon>
        <taxon>Sphingini</taxon>
        <taxon>Manduca</taxon>
    </lineage>
</organism>
<evidence type="ECO:0000313" key="2">
    <source>
        <dbReference type="EMBL" id="KAG6441374.1"/>
    </source>
</evidence>
<dbReference type="PANTHER" id="PTHR23382">
    <property type="entry name" value="MALATE DEHYDROGENASE"/>
    <property type="match status" value="1"/>
</dbReference>
<dbReference type="InterPro" id="IPR010945">
    <property type="entry name" value="Malate_DH_type2"/>
</dbReference>
<evidence type="ECO:0008006" key="4">
    <source>
        <dbReference type="Google" id="ProtNLM"/>
    </source>
</evidence>
<dbReference type="Gene3D" id="3.90.110.10">
    <property type="entry name" value="Lactate dehydrogenase/glycoside hydrolase, family 4, C-terminal"/>
    <property type="match status" value="1"/>
</dbReference>
<gene>
    <name evidence="2" type="ORF">O3G_MSEX001712</name>
</gene>
<protein>
    <recommendedName>
        <fullName evidence="4">Malate dehydrogenase</fullName>
    </recommendedName>
</protein>
<keyword evidence="3" id="KW-1185">Reference proteome</keyword>
<name>A0A921YLZ6_MANSE</name>